<dbReference type="NCBIfam" id="NF033788">
    <property type="entry name" value="HTH_metalloreg"/>
    <property type="match status" value="1"/>
</dbReference>
<reference evidence="5" key="1">
    <citation type="submission" date="2022-01" db="EMBL/GenBank/DDBJ databases">
        <title>Paenibacillus spongiae sp. nov., isolated from marine sponge.</title>
        <authorList>
            <person name="Li Z."/>
            <person name="Zhang M."/>
        </authorList>
    </citation>
    <scope>NUCLEOTIDE SEQUENCE</scope>
    <source>
        <strain evidence="5">PHS-Z3</strain>
    </source>
</reference>
<protein>
    <submittedName>
        <fullName evidence="5">Metalloregulator ArsR/SmtB family transcription factor</fullName>
    </submittedName>
</protein>
<dbReference type="EMBL" id="CP091430">
    <property type="protein sequence ID" value="UVI33467.1"/>
    <property type="molecule type" value="Genomic_DNA"/>
</dbReference>
<dbReference type="SUPFAM" id="SSF46785">
    <property type="entry name" value="Winged helix' DNA-binding domain"/>
    <property type="match status" value="1"/>
</dbReference>
<keyword evidence="6" id="KW-1185">Reference proteome</keyword>
<dbReference type="SMART" id="SM00418">
    <property type="entry name" value="HTH_ARSR"/>
    <property type="match status" value="1"/>
</dbReference>
<dbReference type="InterPro" id="IPR036390">
    <property type="entry name" value="WH_DNA-bd_sf"/>
</dbReference>
<evidence type="ECO:0000256" key="3">
    <source>
        <dbReference type="ARBA" id="ARBA00023163"/>
    </source>
</evidence>
<proteinExistence type="predicted"/>
<evidence type="ECO:0000259" key="4">
    <source>
        <dbReference type="PROSITE" id="PS50987"/>
    </source>
</evidence>
<dbReference type="PRINTS" id="PR00778">
    <property type="entry name" value="HTHARSR"/>
</dbReference>
<dbReference type="InterPro" id="IPR036388">
    <property type="entry name" value="WH-like_DNA-bd_sf"/>
</dbReference>
<gene>
    <name evidence="5" type="ORF">L1F29_17205</name>
</gene>
<dbReference type="InterPro" id="IPR001845">
    <property type="entry name" value="HTH_ArsR_DNA-bd_dom"/>
</dbReference>
<dbReference type="PANTHER" id="PTHR33154:SF33">
    <property type="entry name" value="TRANSCRIPTIONAL REPRESSOR SDPR"/>
    <property type="match status" value="1"/>
</dbReference>
<keyword evidence="1" id="KW-0805">Transcription regulation</keyword>
<evidence type="ECO:0000256" key="1">
    <source>
        <dbReference type="ARBA" id="ARBA00023015"/>
    </source>
</evidence>
<evidence type="ECO:0000313" key="5">
    <source>
        <dbReference type="EMBL" id="UVI33467.1"/>
    </source>
</evidence>
<dbReference type="Proteomes" id="UP001057877">
    <property type="component" value="Chromosome"/>
</dbReference>
<dbReference type="PROSITE" id="PS50987">
    <property type="entry name" value="HTH_ARSR_2"/>
    <property type="match status" value="1"/>
</dbReference>
<dbReference type="Gene3D" id="1.10.10.10">
    <property type="entry name" value="Winged helix-like DNA-binding domain superfamily/Winged helix DNA-binding domain"/>
    <property type="match status" value="1"/>
</dbReference>
<organism evidence="5 6">
    <name type="scientific">Paenibacillus spongiae</name>
    <dbReference type="NCBI Taxonomy" id="2909671"/>
    <lineage>
        <taxon>Bacteria</taxon>
        <taxon>Bacillati</taxon>
        <taxon>Bacillota</taxon>
        <taxon>Bacilli</taxon>
        <taxon>Bacillales</taxon>
        <taxon>Paenibacillaceae</taxon>
        <taxon>Paenibacillus</taxon>
    </lineage>
</organism>
<dbReference type="InterPro" id="IPR011991">
    <property type="entry name" value="ArsR-like_HTH"/>
</dbReference>
<accession>A0ABY5SHI7</accession>
<feature type="domain" description="HTH arsR-type" evidence="4">
    <location>
        <begin position="21"/>
        <end position="116"/>
    </location>
</feature>
<dbReference type="InterPro" id="IPR051081">
    <property type="entry name" value="HTH_MetalResp_TranReg"/>
</dbReference>
<keyword evidence="3" id="KW-0804">Transcription</keyword>
<dbReference type="PANTHER" id="PTHR33154">
    <property type="entry name" value="TRANSCRIPTIONAL REGULATOR, ARSR FAMILY"/>
    <property type="match status" value="1"/>
</dbReference>
<sequence>MDIQTKNKLQDEELDLKNEWKGGVKRYMPADIFSALADPTRRRILEMLADNDGYPASGIHNQFQYSPQAISQHLKILREANLVHVEKKAQQRIYRINTAAMVELEEWVHNMRRRWSSRLDALDAVLKAEMEKLKNDHKE</sequence>
<evidence type="ECO:0000256" key="2">
    <source>
        <dbReference type="ARBA" id="ARBA00023125"/>
    </source>
</evidence>
<evidence type="ECO:0000313" key="6">
    <source>
        <dbReference type="Proteomes" id="UP001057877"/>
    </source>
</evidence>
<keyword evidence="2" id="KW-0238">DNA-binding</keyword>
<dbReference type="Pfam" id="PF12840">
    <property type="entry name" value="HTH_20"/>
    <property type="match status" value="1"/>
</dbReference>
<dbReference type="RefSeq" id="WP_258389520.1">
    <property type="nucleotide sequence ID" value="NZ_CP091430.1"/>
</dbReference>
<dbReference type="CDD" id="cd00090">
    <property type="entry name" value="HTH_ARSR"/>
    <property type="match status" value="1"/>
</dbReference>
<name>A0ABY5SHI7_9BACL</name>